<name>A0A420X0C2_9GAMM</name>
<dbReference type="InterPro" id="IPR036388">
    <property type="entry name" value="WH-like_DNA-bd_sf"/>
</dbReference>
<dbReference type="InterPro" id="IPR015797">
    <property type="entry name" value="NUDIX_hydrolase-like_dom_sf"/>
</dbReference>
<keyword evidence="3" id="KW-1185">Reference proteome</keyword>
<evidence type="ECO:0000313" key="3">
    <source>
        <dbReference type="Proteomes" id="UP000281975"/>
    </source>
</evidence>
<sequence>MACFRPPLRRGSFIGESWHNDAFETAGSTEDTMTDSTAIAIGLSAVVIAADSDTPRVLVTRDRCAADRHGLPAGPFDPLAHRTFELGLREWVNGQTGFAPDYVEQLYTFGDRGRTHAPEGQSDERVRHVSVGYLGLTSQQHDPGAFEAVWRSWYDFFPWEDHRHGRPALIDADIAPALRRWAAEDRSGGRWQRARLAFGFEAARWIDGAALERFELLYEAGLVREAQRDHGAAPLPANPLPGLAMASDHRRIMATAIDRLRGKLRYRPVIFELLPERFTLSRLQEVIEAIIGLRLHKQNFRRALDRTELVEATGELEHATGGRPAERYRFRREQWRRPMAPGVQTPLLQSEP</sequence>
<dbReference type="InterPro" id="IPR011213">
    <property type="entry name" value="NMN_biosyn"/>
</dbReference>
<dbReference type="Gene3D" id="1.10.10.10">
    <property type="entry name" value="Winged helix-like DNA-binding domain superfamily/Winged helix DNA-binding domain"/>
    <property type="match status" value="1"/>
</dbReference>
<accession>A0A420X0C2</accession>
<dbReference type="Gene3D" id="3.90.79.10">
    <property type="entry name" value="Nucleoside Triphosphate Pyrophosphohydrolase"/>
    <property type="match status" value="1"/>
</dbReference>
<dbReference type="SUPFAM" id="SSF46785">
    <property type="entry name" value="Winged helix' DNA-binding domain"/>
    <property type="match status" value="1"/>
</dbReference>
<reference evidence="2 3" key="1">
    <citation type="submission" date="2018-10" db="EMBL/GenBank/DDBJ databases">
        <title>Genomic Encyclopedia of Type Strains, Phase IV (KMG-IV): sequencing the most valuable type-strain genomes for metagenomic binning, comparative biology and taxonomic classification.</title>
        <authorList>
            <person name="Goeker M."/>
        </authorList>
    </citation>
    <scope>NUCLEOTIDE SEQUENCE [LARGE SCALE GENOMIC DNA]</scope>
    <source>
        <strain evidence="2 3">DSM 23229</strain>
    </source>
</reference>
<dbReference type="Pfam" id="PF21906">
    <property type="entry name" value="WHD_NrtR"/>
    <property type="match status" value="1"/>
</dbReference>
<dbReference type="SUPFAM" id="SSF55811">
    <property type="entry name" value="Nudix"/>
    <property type="match status" value="1"/>
</dbReference>
<dbReference type="EMBL" id="RBIN01000001">
    <property type="protein sequence ID" value="RKR07296.1"/>
    <property type="molecule type" value="Genomic_DNA"/>
</dbReference>
<dbReference type="PIRSF" id="PIRSF019423">
    <property type="entry name" value="NMN_biosyn"/>
    <property type="match status" value="1"/>
</dbReference>
<feature type="domain" description="NrtR DNA-binding winged helix" evidence="1">
    <location>
        <begin position="270"/>
        <end position="330"/>
    </location>
</feature>
<evidence type="ECO:0000259" key="1">
    <source>
        <dbReference type="Pfam" id="PF21906"/>
    </source>
</evidence>
<proteinExistence type="predicted"/>
<dbReference type="InterPro" id="IPR054105">
    <property type="entry name" value="WHD_NrtR"/>
</dbReference>
<evidence type="ECO:0000313" key="2">
    <source>
        <dbReference type="EMBL" id="RKR07296.1"/>
    </source>
</evidence>
<comment type="caution">
    <text evidence="2">The sequence shown here is derived from an EMBL/GenBank/DDBJ whole genome shotgun (WGS) entry which is preliminary data.</text>
</comment>
<protein>
    <recommendedName>
        <fullName evidence="1">NrtR DNA-binding winged helix domain-containing protein</fullName>
    </recommendedName>
</protein>
<dbReference type="AlphaFoldDB" id="A0A420X0C2"/>
<gene>
    <name evidence="2" type="ORF">C7446_0107</name>
</gene>
<organism evidence="2 3">
    <name type="scientific">Kushneria sinocarnis</name>
    <dbReference type="NCBI Taxonomy" id="595502"/>
    <lineage>
        <taxon>Bacteria</taxon>
        <taxon>Pseudomonadati</taxon>
        <taxon>Pseudomonadota</taxon>
        <taxon>Gammaproteobacteria</taxon>
        <taxon>Oceanospirillales</taxon>
        <taxon>Halomonadaceae</taxon>
        <taxon>Kushneria</taxon>
    </lineage>
</organism>
<dbReference type="Proteomes" id="UP000281975">
    <property type="component" value="Unassembled WGS sequence"/>
</dbReference>
<dbReference type="InterPro" id="IPR036390">
    <property type="entry name" value="WH_DNA-bd_sf"/>
</dbReference>